<dbReference type="Gene3D" id="3.30.70.270">
    <property type="match status" value="1"/>
</dbReference>
<dbReference type="AlphaFoldDB" id="A0A0A1UL99"/>
<evidence type="ECO:0000313" key="1">
    <source>
        <dbReference type="EMBL" id="EUC59151.1"/>
    </source>
</evidence>
<accession>A0A0A1UL99</accession>
<dbReference type="SUPFAM" id="SSF56672">
    <property type="entry name" value="DNA/RNA polymerases"/>
    <property type="match status" value="1"/>
</dbReference>
<keyword evidence="1" id="KW-0808">Transferase</keyword>
<dbReference type="Proteomes" id="UP000030108">
    <property type="component" value="Unassembled WGS sequence"/>
</dbReference>
<dbReference type="InterPro" id="IPR043502">
    <property type="entry name" value="DNA/RNA_pol_sf"/>
</dbReference>
<name>A0A0A1UL99_9AGAM</name>
<sequence>MFEYCVMPFGLSNAPACFQHLMNDIL</sequence>
<keyword evidence="1" id="KW-0695">RNA-directed DNA polymerase</keyword>
<protein>
    <submittedName>
        <fullName evidence="1">Reverse transcriptase family protein</fullName>
    </submittedName>
</protein>
<dbReference type="EMBL" id="JATN01000321">
    <property type="protein sequence ID" value="EUC59151.1"/>
    <property type="molecule type" value="Genomic_DNA"/>
</dbReference>
<keyword evidence="1" id="KW-0548">Nucleotidyltransferase</keyword>
<comment type="caution">
    <text evidence="1">The sequence shown here is derived from an EMBL/GenBank/DDBJ whole genome shotgun (WGS) entry which is preliminary data.</text>
</comment>
<reference evidence="2" key="1">
    <citation type="journal article" date="2014" name="Genome Announc.">
        <title>Draft genome sequence of the plant-pathogenic soil fungus Rhizoctonia solani anastomosis group 3 strain Rhs1AP.</title>
        <authorList>
            <person name="Cubeta M.A."/>
            <person name="Thomas E."/>
            <person name="Dean R.A."/>
            <person name="Jabaji S."/>
            <person name="Neate S.M."/>
            <person name="Tavantzis S."/>
            <person name="Toda T."/>
            <person name="Vilgalys R."/>
            <person name="Bharathan N."/>
            <person name="Fedorova-Abrams N."/>
            <person name="Pakala S.B."/>
            <person name="Pakala S.M."/>
            <person name="Zafar N."/>
            <person name="Joardar V."/>
            <person name="Losada L."/>
            <person name="Nierman W.C."/>
        </authorList>
    </citation>
    <scope>NUCLEOTIDE SEQUENCE [LARGE SCALE GENOMIC DNA]</scope>
    <source>
        <strain evidence="2">AG-3</strain>
    </source>
</reference>
<organism evidence="1 2">
    <name type="scientific">Rhizoctonia solani AG-3 Rhs1AP</name>
    <dbReference type="NCBI Taxonomy" id="1086054"/>
    <lineage>
        <taxon>Eukaryota</taxon>
        <taxon>Fungi</taxon>
        <taxon>Dikarya</taxon>
        <taxon>Basidiomycota</taxon>
        <taxon>Agaricomycotina</taxon>
        <taxon>Agaricomycetes</taxon>
        <taxon>Cantharellales</taxon>
        <taxon>Ceratobasidiaceae</taxon>
        <taxon>Rhizoctonia</taxon>
    </lineage>
</organism>
<gene>
    <name evidence="1" type="ORF">RSOL_297230</name>
</gene>
<dbReference type="GO" id="GO:0003964">
    <property type="term" value="F:RNA-directed DNA polymerase activity"/>
    <property type="evidence" value="ECO:0007669"/>
    <property type="project" value="UniProtKB-KW"/>
</dbReference>
<evidence type="ECO:0000313" key="2">
    <source>
        <dbReference type="Proteomes" id="UP000030108"/>
    </source>
</evidence>
<proteinExistence type="predicted"/>
<dbReference type="InterPro" id="IPR043128">
    <property type="entry name" value="Rev_trsase/Diguanyl_cyclase"/>
</dbReference>